<dbReference type="InterPro" id="IPR008278">
    <property type="entry name" value="4-PPantetheinyl_Trfase_dom"/>
</dbReference>
<dbReference type="OrthoDB" id="663853at2"/>
<dbReference type="InterPro" id="IPR037143">
    <property type="entry name" value="4-PPantetheinyl_Trfase_dom_sf"/>
</dbReference>
<protein>
    <submittedName>
        <fullName evidence="3">Phosphopantetheinyl transferase</fullName>
    </submittedName>
</protein>
<dbReference type="KEGG" id="fmg:HYN48_11240"/>
<evidence type="ECO:0000313" key="4">
    <source>
        <dbReference type="Proteomes" id="UP000244193"/>
    </source>
</evidence>
<dbReference type="Pfam" id="PF01648">
    <property type="entry name" value="ACPS"/>
    <property type="match status" value="1"/>
</dbReference>
<accession>A0A2S0RG28</accession>
<feature type="domain" description="4'-phosphopantetheinyl transferase" evidence="2">
    <location>
        <begin position="2"/>
        <end position="87"/>
    </location>
</feature>
<dbReference type="GO" id="GO:0008897">
    <property type="term" value="F:holo-[acyl-carrier-protein] synthase activity"/>
    <property type="evidence" value="ECO:0007669"/>
    <property type="project" value="InterPro"/>
</dbReference>
<gene>
    <name evidence="3" type="ORF">HYN48_11240</name>
</gene>
<dbReference type="AlphaFoldDB" id="A0A2S0RG28"/>
<keyword evidence="4" id="KW-1185">Reference proteome</keyword>
<evidence type="ECO:0000313" key="3">
    <source>
        <dbReference type="EMBL" id="AWA30616.1"/>
    </source>
</evidence>
<evidence type="ECO:0000259" key="2">
    <source>
        <dbReference type="Pfam" id="PF01648"/>
    </source>
</evidence>
<dbReference type="EMBL" id="CP028811">
    <property type="protein sequence ID" value="AWA30616.1"/>
    <property type="molecule type" value="Genomic_DNA"/>
</dbReference>
<keyword evidence="1 3" id="KW-0808">Transferase</keyword>
<proteinExistence type="predicted"/>
<dbReference type="Gene3D" id="3.90.470.20">
    <property type="entry name" value="4'-phosphopantetheinyl transferase domain"/>
    <property type="match status" value="1"/>
</dbReference>
<dbReference type="Proteomes" id="UP000244193">
    <property type="component" value="Chromosome"/>
</dbReference>
<reference evidence="3 4" key="1">
    <citation type="submission" date="2018-04" db="EMBL/GenBank/DDBJ databases">
        <title>Genome sequencing of Flavobacterium sp. HYN0048.</title>
        <authorList>
            <person name="Yi H."/>
            <person name="Baek C."/>
        </authorList>
    </citation>
    <scope>NUCLEOTIDE SEQUENCE [LARGE SCALE GENOMIC DNA]</scope>
    <source>
        <strain evidence="3 4">HYN0048</strain>
    </source>
</reference>
<dbReference type="SUPFAM" id="SSF56214">
    <property type="entry name" value="4'-phosphopantetheinyl transferase"/>
    <property type="match status" value="1"/>
</dbReference>
<dbReference type="GO" id="GO:0000287">
    <property type="term" value="F:magnesium ion binding"/>
    <property type="evidence" value="ECO:0007669"/>
    <property type="project" value="InterPro"/>
</dbReference>
<organism evidence="3 4">
    <name type="scientific">Flavobacterium magnum</name>
    <dbReference type="NCBI Taxonomy" id="2162713"/>
    <lineage>
        <taxon>Bacteria</taxon>
        <taxon>Pseudomonadati</taxon>
        <taxon>Bacteroidota</taxon>
        <taxon>Flavobacteriia</taxon>
        <taxon>Flavobacteriales</taxon>
        <taxon>Flavobacteriaceae</taxon>
        <taxon>Flavobacterium</taxon>
    </lineage>
</organism>
<dbReference type="RefSeq" id="WP_108371758.1">
    <property type="nucleotide sequence ID" value="NZ_CP028811.1"/>
</dbReference>
<evidence type="ECO:0000256" key="1">
    <source>
        <dbReference type="ARBA" id="ARBA00022679"/>
    </source>
</evidence>
<sequence length="174" mass="19634">MIGNDLVDLATAAKESNWRRKGYLGKIFTDSEQSYIKNSVLQETAVWVLWSMKEAAYKIWNRKSGIRSFNPKSFQCDVARMNQSAASGTIRVGGTFYLSDTQINSEFVHTVCRIADCRKPLFVTIVKHESDIERRNDLTRDMNGILRVAGVPGALISKSHHGGYCSYLSTFKMI</sequence>
<name>A0A2S0RG28_9FLAO</name>